<proteinExistence type="predicted"/>
<evidence type="ECO:0000313" key="5">
    <source>
        <dbReference type="Proteomes" id="UP000287969"/>
    </source>
</evidence>
<feature type="domain" description="M23ase beta-sheet core" evidence="3">
    <location>
        <begin position="170"/>
        <end position="268"/>
    </location>
</feature>
<dbReference type="KEGG" id="spoa:EQM13_03280"/>
<keyword evidence="2" id="KW-0472">Membrane</keyword>
<protein>
    <submittedName>
        <fullName evidence="4">M23 family metallopeptidase</fullName>
    </submittedName>
</protein>
<accession>A0A410Q9L9</accession>
<feature type="compositionally biased region" description="Basic and acidic residues" evidence="1">
    <location>
        <begin position="111"/>
        <end position="127"/>
    </location>
</feature>
<dbReference type="Pfam" id="PF01551">
    <property type="entry name" value="Peptidase_M23"/>
    <property type="match status" value="1"/>
</dbReference>
<dbReference type="InterPro" id="IPR011055">
    <property type="entry name" value="Dup_hybrid_motif"/>
</dbReference>
<dbReference type="OrthoDB" id="9809488at2"/>
<dbReference type="InterPro" id="IPR016047">
    <property type="entry name" value="M23ase_b-sheet_dom"/>
</dbReference>
<gene>
    <name evidence="4" type="ORF">EQM13_03280</name>
</gene>
<organism evidence="4 5">
    <name type="scientific">Acidilutibacter cellobiosedens</name>
    <dbReference type="NCBI Taxonomy" id="2507161"/>
    <lineage>
        <taxon>Bacteria</taxon>
        <taxon>Bacillati</taxon>
        <taxon>Bacillota</taxon>
        <taxon>Tissierellia</taxon>
        <taxon>Tissierellales</taxon>
        <taxon>Acidilutibacteraceae</taxon>
        <taxon>Acidilutibacter</taxon>
    </lineage>
</organism>
<dbReference type="AlphaFoldDB" id="A0A410Q9L9"/>
<keyword evidence="5" id="KW-1185">Reference proteome</keyword>
<name>A0A410Q9L9_9FIRM</name>
<feature type="region of interest" description="Disordered" evidence="1">
    <location>
        <begin position="56"/>
        <end position="136"/>
    </location>
</feature>
<dbReference type="PANTHER" id="PTHR21666:SF270">
    <property type="entry name" value="MUREIN HYDROLASE ACTIVATOR ENVC"/>
    <property type="match status" value="1"/>
</dbReference>
<dbReference type="RefSeq" id="WP_114218250.1">
    <property type="nucleotide sequence ID" value="NZ_CP035282.1"/>
</dbReference>
<feature type="transmembrane region" description="Helical" evidence="2">
    <location>
        <begin position="12"/>
        <end position="32"/>
    </location>
</feature>
<feature type="compositionally biased region" description="Acidic residues" evidence="1">
    <location>
        <begin position="74"/>
        <end position="85"/>
    </location>
</feature>
<evidence type="ECO:0000259" key="3">
    <source>
        <dbReference type="Pfam" id="PF01551"/>
    </source>
</evidence>
<dbReference type="EMBL" id="CP035282">
    <property type="protein sequence ID" value="QAT60666.1"/>
    <property type="molecule type" value="Genomic_DNA"/>
</dbReference>
<dbReference type="PANTHER" id="PTHR21666">
    <property type="entry name" value="PEPTIDASE-RELATED"/>
    <property type="match status" value="1"/>
</dbReference>
<evidence type="ECO:0000256" key="2">
    <source>
        <dbReference type="SAM" id="Phobius"/>
    </source>
</evidence>
<keyword evidence="2" id="KW-0812">Transmembrane</keyword>
<keyword evidence="2" id="KW-1133">Transmembrane helix</keyword>
<evidence type="ECO:0000256" key="1">
    <source>
        <dbReference type="SAM" id="MobiDB-lite"/>
    </source>
</evidence>
<dbReference type="Gene3D" id="2.70.70.10">
    <property type="entry name" value="Glucose Permease (Domain IIA)"/>
    <property type="match status" value="1"/>
</dbReference>
<dbReference type="SUPFAM" id="SSF51261">
    <property type="entry name" value="Duplicated hybrid motif"/>
    <property type="match status" value="1"/>
</dbReference>
<reference evidence="5" key="1">
    <citation type="submission" date="2019-01" db="EMBL/GenBank/DDBJ databases">
        <title>Draft genomes of a novel of Sporanaerobacter strains.</title>
        <authorList>
            <person name="Ma S."/>
        </authorList>
    </citation>
    <scope>NUCLEOTIDE SEQUENCE [LARGE SCALE GENOMIC DNA]</scope>
    <source>
        <strain evidence="5">NJN-17</strain>
    </source>
</reference>
<feature type="compositionally biased region" description="Basic and acidic residues" evidence="1">
    <location>
        <begin position="86"/>
        <end position="98"/>
    </location>
</feature>
<dbReference type="GO" id="GO:0004222">
    <property type="term" value="F:metalloendopeptidase activity"/>
    <property type="evidence" value="ECO:0007669"/>
    <property type="project" value="TreeGrafter"/>
</dbReference>
<dbReference type="Proteomes" id="UP000287969">
    <property type="component" value="Chromosome"/>
</dbReference>
<sequence length="276" mass="31403">MKKWFSNLMDKDGFYIILFICVCLIATTAVWVSKNNSVKTKDENISKINEDFFKVEKGDEEEPSLEISKMGKTDDEEEKNDEEEQNKDIEKEEEKQNQDQDIEEIMEDETDKGKEDDETEKLFKESEPIESNTNSPVIQNNMLLPLVGTLGVDFTGEGLVYSETLDEWVSHQGIDLYAKEGTIVRASLDGVVKDVYDDDLWGITITIDHGNGIETRYKNLSTEKMVKIGQKVKKGDPISGIGRTAKLELAEEPHLHFEVLKEGICVDPKDYLPNIQ</sequence>
<feature type="compositionally biased region" description="Acidic residues" evidence="1">
    <location>
        <begin position="100"/>
        <end position="110"/>
    </location>
</feature>
<dbReference type="CDD" id="cd12797">
    <property type="entry name" value="M23_peptidase"/>
    <property type="match status" value="1"/>
</dbReference>
<dbReference type="InterPro" id="IPR050570">
    <property type="entry name" value="Cell_wall_metabolism_enzyme"/>
</dbReference>
<evidence type="ECO:0000313" key="4">
    <source>
        <dbReference type="EMBL" id="QAT60666.1"/>
    </source>
</evidence>